<feature type="region of interest" description="Disordered" evidence="1">
    <location>
        <begin position="71"/>
        <end position="99"/>
    </location>
</feature>
<dbReference type="GO" id="GO:0005509">
    <property type="term" value="F:calcium ion binding"/>
    <property type="evidence" value="ECO:0007669"/>
    <property type="project" value="TreeGrafter"/>
</dbReference>
<protein>
    <submittedName>
        <fullName evidence="6">Synaptotagmin-11</fullName>
    </submittedName>
</protein>
<dbReference type="Proteomes" id="UP000275846">
    <property type="component" value="Unassembled WGS sequence"/>
</dbReference>
<dbReference type="GO" id="GO:0005544">
    <property type="term" value="F:calcium-dependent phospholipid binding"/>
    <property type="evidence" value="ECO:0007669"/>
    <property type="project" value="TreeGrafter"/>
</dbReference>
<proteinExistence type="predicted"/>
<evidence type="ECO:0000256" key="2">
    <source>
        <dbReference type="SAM" id="Phobius"/>
    </source>
</evidence>
<evidence type="ECO:0000313" key="6">
    <source>
        <dbReference type="WBParaSite" id="SSLN_0000225901-mRNA-1"/>
    </source>
</evidence>
<dbReference type="PANTHER" id="PTHR10024:SF369">
    <property type="entry name" value="FI18813P1"/>
    <property type="match status" value="1"/>
</dbReference>
<feature type="domain" description="C2" evidence="3">
    <location>
        <begin position="259"/>
        <end position="394"/>
    </location>
</feature>
<dbReference type="SMART" id="SM00239">
    <property type="entry name" value="C2"/>
    <property type="match status" value="2"/>
</dbReference>
<dbReference type="PROSITE" id="PS50004">
    <property type="entry name" value="C2"/>
    <property type="match status" value="2"/>
</dbReference>
<keyword evidence="2" id="KW-0812">Transmembrane</keyword>
<dbReference type="OrthoDB" id="67700at2759"/>
<name>A0A183SD91_SCHSO</name>
<dbReference type="GO" id="GO:0000149">
    <property type="term" value="F:SNARE binding"/>
    <property type="evidence" value="ECO:0007669"/>
    <property type="project" value="TreeGrafter"/>
</dbReference>
<evidence type="ECO:0000256" key="1">
    <source>
        <dbReference type="SAM" id="MobiDB-lite"/>
    </source>
</evidence>
<dbReference type="GO" id="GO:0030276">
    <property type="term" value="F:clathrin binding"/>
    <property type="evidence" value="ECO:0007669"/>
    <property type="project" value="TreeGrafter"/>
</dbReference>
<keyword evidence="2" id="KW-0472">Membrane</keyword>
<dbReference type="GO" id="GO:0006906">
    <property type="term" value="P:vesicle fusion"/>
    <property type="evidence" value="ECO:0007669"/>
    <property type="project" value="TreeGrafter"/>
</dbReference>
<reference evidence="4 5" key="2">
    <citation type="submission" date="2018-11" db="EMBL/GenBank/DDBJ databases">
        <authorList>
            <consortium name="Pathogen Informatics"/>
        </authorList>
    </citation>
    <scope>NUCLEOTIDE SEQUENCE [LARGE SCALE GENOMIC DNA]</scope>
    <source>
        <strain evidence="4 5">NST_G2</strain>
    </source>
</reference>
<dbReference type="SUPFAM" id="SSF49562">
    <property type="entry name" value="C2 domain (Calcium/lipid-binding domain, CaLB)"/>
    <property type="match status" value="2"/>
</dbReference>
<dbReference type="InterPro" id="IPR000008">
    <property type="entry name" value="C2_dom"/>
</dbReference>
<evidence type="ECO:0000259" key="3">
    <source>
        <dbReference type="PROSITE" id="PS50004"/>
    </source>
</evidence>
<dbReference type="GO" id="GO:0070382">
    <property type="term" value="C:exocytic vesicle"/>
    <property type="evidence" value="ECO:0007669"/>
    <property type="project" value="TreeGrafter"/>
</dbReference>
<dbReference type="EMBL" id="UYSU01032193">
    <property type="protein sequence ID" value="VDL88574.1"/>
    <property type="molecule type" value="Genomic_DNA"/>
</dbReference>
<dbReference type="InterPro" id="IPR035892">
    <property type="entry name" value="C2_domain_sf"/>
</dbReference>
<feature type="transmembrane region" description="Helical" evidence="2">
    <location>
        <begin position="12"/>
        <end position="36"/>
    </location>
</feature>
<dbReference type="STRING" id="70667.A0A183SD91"/>
<gene>
    <name evidence="4" type="ORF">SSLN_LOCUS2189</name>
</gene>
<keyword evidence="5" id="KW-1185">Reference proteome</keyword>
<evidence type="ECO:0000313" key="4">
    <source>
        <dbReference type="EMBL" id="VDL88574.1"/>
    </source>
</evidence>
<accession>A0A183SD91</accession>
<dbReference type="GO" id="GO:0098793">
    <property type="term" value="C:presynapse"/>
    <property type="evidence" value="ECO:0007669"/>
    <property type="project" value="GOC"/>
</dbReference>
<dbReference type="Pfam" id="PF00168">
    <property type="entry name" value="C2"/>
    <property type="match status" value="2"/>
</dbReference>
<reference evidence="6" key="1">
    <citation type="submission" date="2016-06" db="UniProtKB">
        <authorList>
            <consortium name="WormBaseParasite"/>
        </authorList>
    </citation>
    <scope>IDENTIFICATION</scope>
</reference>
<dbReference type="WBParaSite" id="SSLN_0000225901-mRNA-1">
    <property type="protein sequence ID" value="SSLN_0000225901-mRNA-1"/>
    <property type="gene ID" value="SSLN_0000225901"/>
</dbReference>
<dbReference type="GO" id="GO:0005886">
    <property type="term" value="C:plasma membrane"/>
    <property type="evidence" value="ECO:0007669"/>
    <property type="project" value="TreeGrafter"/>
</dbReference>
<feature type="domain" description="C2" evidence="3">
    <location>
        <begin position="123"/>
        <end position="244"/>
    </location>
</feature>
<organism evidence="6">
    <name type="scientific">Schistocephalus solidus</name>
    <name type="common">Tapeworm</name>
    <dbReference type="NCBI Taxonomy" id="70667"/>
    <lineage>
        <taxon>Eukaryota</taxon>
        <taxon>Metazoa</taxon>
        <taxon>Spiralia</taxon>
        <taxon>Lophotrochozoa</taxon>
        <taxon>Platyhelminthes</taxon>
        <taxon>Cestoda</taxon>
        <taxon>Eucestoda</taxon>
        <taxon>Diphyllobothriidea</taxon>
        <taxon>Diphyllobothriidae</taxon>
        <taxon>Schistocephalus</taxon>
    </lineage>
</organism>
<dbReference type="GO" id="GO:0030424">
    <property type="term" value="C:axon"/>
    <property type="evidence" value="ECO:0007669"/>
    <property type="project" value="TreeGrafter"/>
</dbReference>
<dbReference type="PANTHER" id="PTHR10024">
    <property type="entry name" value="SYNAPTOTAGMIN"/>
    <property type="match status" value="1"/>
</dbReference>
<evidence type="ECO:0000313" key="5">
    <source>
        <dbReference type="Proteomes" id="UP000275846"/>
    </source>
</evidence>
<keyword evidence="2" id="KW-1133">Transmembrane helix</keyword>
<dbReference type="Gene3D" id="2.60.40.150">
    <property type="entry name" value="C2 domain"/>
    <property type="match status" value="2"/>
</dbReference>
<dbReference type="GO" id="GO:0048791">
    <property type="term" value="P:calcium ion-regulated exocytosis of neurotransmitter"/>
    <property type="evidence" value="ECO:0007669"/>
    <property type="project" value="TreeGrafter"/>
</dbReference>
<dbReference type="GO" id="GO:0001786">
    <property type="term" value="F:phosphatidylserine binding"/>
    <property type="evidence" value="ECO:0007669"/>
    <property type="project" value="TreeGrafter"/>
</dbReference>
<sequence>MRTETIFMNRPIAIVALIVGILGLILLVSGTTYILVRRRQRRHYAGGLTDQMALKLGCSLLDEPHSFTHSWSGSSGNGDGTGSSRHLATPEKPLLSSGSGLDMRVGTTLKNVPGQNGSSTVTGLGRLQFTVSYVTAGQELLVSILRCSDLPASDLLANTLDSYVKLELLPEKRHRVKTRVVRNTQNPFFGEAFTFNRISLDQLRSISLHFFVVGFDCHSRDYLIGEVLCPLNDMQLNMSTEVTVTKEILKRKLSATDTNRGSLLISLCYLPAANRMTVVVLKAEGLPKTDIADTSGNPYVKIHFMEGNRRIAKKKTHVKKRTSTPVFNEAFALEIPQQAKLENLRLHFRVVNWERDTPSKVIGHVNISAQASEAARQQWKTAVETPRRQVAEWHPILA</sequence>
<dbReference type="AlphaFoldDB" id="A0A183SD91"/>